<dbReference type="Pfam" id="PF00621">
    <property type="entry name" value="RhoGEF"/>
    <property type="match status" value="1"/>
</dbReference>
<dbReference type="InterPro" id="IPR049396">
    <property type="entry name" value="ECT2_BRCT0"/>
</dbReference>
<dbReference type="InterPro" id="IPR036420">
    <property type="entry name" value="BRCT_dom_sf"/>
</dbReference>
<dbReference type="GO" id="GO:0005096">
    <property type="term" value="F:GTPase activator activity"/>
    <property type="evidence" value="ECO:0007669"/>
    <property type="project" value="InterPro"/>
</dbReference>
<dbReference type="PROSITE" id="PS50010">
    <property type="entry name" value="DH_2"/>
    <property type="match status" value="1"/>
</dbReference>
<evidence type="ECO:0000259" key="2">
    <source>
        <dbReference type="PROSITE" id="PS50010"/>
    </source>
</evidence>
<evidence type="ECO:0000259" key="3">
    <source>
        <dbReference type="PROSITE" id="PS50172"/>
    </source>
</evidence>
<gene>
    <name evidence="4" type="ORF">g.33065</name>
</gene>
<evidence type="ECO:0000256" key="1">
    <source>
        <dbReference type="SAM" id="MobiDB-lite"/>
    </source>
</evidence>
<feature type="region of interest" description="Disordered" evidence="1">
    <location>
        <begin position="851"/>
        <end position="891"/>
    </location>
</feature>
<evidence type="ECO:0008006" key="5">
    <source>
        <dbReference type="Google" id="ProtNLM"/>
    </source>
</evidence>
<reference evidence="4" key="1">
    <citation type="submission" date="2015-12" db="EMBL/GenBank/DDBJ databases">
        <title>De novo transcriptome assembly of four potential Pierce s Disease insect vectors from Arizona vineyards.</title>
        <authorList>
            <person name="Tassone E.E."/>
        </authorList>
    </citation>
    <scope>NUCLEOTIDE SEQUENCE</scope>
</reference>
<dbReference type="Pfam" id="PF12738">
    <property type="entry name" value="PTCB-BRCT"/>
    <property type="match status" value="1"/>
</dbReference>
<dbReference type="Gene3D" id="2.30.29.30">
    <property type="entry name" value="Pleckstrin-homology domain (PH domain)/Phosphotyrosine-binding domain (PTB)"/>
    <property type="match status" value="1"/>
</dbReference>
<dbReference type="InterPro" id="IPR001357">
    <property type="entry name" value="BRCT_dom"/>
</dbReference>
<dbReference type="Pfam" id="PF21243">
    <property type="entry name" value="ECT2_BRCT0"/>
    <property type="match status" value="1"/>
</dbReference>
<dbReference type="SUPFAM" id="SSF48065">
    <property type="entry name" value="DBL homology domain (DH-domain)"/>
    <property type="match status" value="1"/>
</dbReference>
<dbReference type="GO" id="GO:2000431">
    <property type="term" value="P:regulation of cytokinesis, actomyosin contractile ring assembly"/>
    <property type="evidence" value="ECO:0007669"/>
    <property type="project" value="InterPro"/>
</dbReference>
<dbReference type="InterPro" id="IPR011993">
    <property type="entry name" value="PH-like_dom_sf"/>
</dbReference>
<dbReference type="CDD" id="cd01229">
    <property type="entry name" value="PH_Ect2"/>
    <property type="match status" value="1"/>
</dbReference>
<dbReference type="CDD" id="cd17732">
    <property type="entry name" value="BRCT_Ect2_rpt2"/>
    <property type="match status" value="1"/>
</dbReference>
<organism evidence="4">
    <name type="scientific">Clastoptera arizonana</name>
    <name type="common">Arizona spittle bug</name>
    <dbReference type="NCBI Taxonomy" id="38151"/>
    <lineage>
        <taxon>Eukaryota</taxon>
        <taxon>Metazoa</taxon>
        <taxon>Ecdysozoa</taxon>
        <taxon>Arthropoda</taxon>
        <taxon>Hexapoda</taxon>
        <taxon>Insecta</taxon>
        <taxon>Pterygota</taxon>
        <taxon>Neoptera</taxon>
        <taxon>Paraneoptera</taxon>
        <taxon>Hemiptera</taxon>
        <taxon>Auchenorrhyncha</taxon>
        <taxon>Cercopoidea</taxon>
        <taxon>Clastopteridae</taxon>
        <taxon>Clastoptera</taxon>
    </lineage>
</organism>
<dbReference type="InterPro" id="IPR026817">
    <property type="entry name" value="Ect2"/>
</dbReference>
<dbReference type="Gene3D" id="1.20.900.10">
    <property type="entry name" value="Dbl homology (DH) domain"/>
    <property type="match status" value="1"/>
</dbReference>
<dbReference type="PANTHER" id="PTHR16777">
    <property type="entry name" value="PROTEIN ECT2"/>
    <property type="match status" value="1"/>
</dbReference>
<dbReference type="SUPFAM" id="SSF52113">
    <property type="entry name" value="BRCT domain"/>
    <property type="match status" value="2"/>
</dbReference>
<feature type="domain" description="DH" evidence="2">
    <location>
        <begin position="407"/>
        <end position="597"/>
    </location>
</feature>
<dbReference type="PROSITE" id="PS50172">
    <property type="entry name" value="BRCT"/>
    <property type="match status" value="2"/>
</dbReference>
<proteinExistence type="predicted"/>
<sequence length="891" mass="100334">MEEPYDNSIENKIKQTKSVDVSDLDEDNSKEGSPPAVQTTICLVGNCSTDAEVLVAAQGFGFPVVLSEDGSEWLDTTQSQTVFVMDEFSGPIFEKLRKLGHRLLGTTVIKELHERNESIPNNKRPLYSLAMSGLVICFTGFRKKEELARLIVLTHNMGGSIRKDMAGTVTHLIAHKCMGEKYQYALAFSLPVMAASWVHNTWAMRAQVGYSAADPNNNSADKLKLFQGARVCFYGFPEEEEKHMADVLVENGGIHTDIDDPACSHLVVDVSPTVTSVPQAPSKSTHIVKAEWFWATVQNEALVPEKQYLFEDHLESLVSPNRNDSDVSLTMSGRRRKRKRFFDTTPRVVSGYNVTPVVSKRRSSVSDAGLLSMSGSFLDCTPSSGGHLSDTEIESINSDTPRKEYGRRYEGFLELYHTETNYVNILNTIMTLFKTPLETKSEEKKEPLLNPTELKIIFGNFSPIYQLHCKMLEKLKWVANHWTDDVSIGKIIVEFAPDLVKAYPPYINFFETTKEMLVMCDQTKPRFHAFLKICQSKPECGRQTLQELLIRPVQRLPSISILLNDLLVHTDKTNPDHSALDQALSKIREVMTHINEDKRRTEGQMAIFDIFNNIEQCPPYIVSSHRNFVSRCDVIELSDGLRRKGDSLSMFLFSDVMEICKKRSKVFDTLKSPRDATAIKLNAPKPFKHIHLMPLSHIKKVIDIKETDDCHKSFALICKSNQDLREERYLFKMVDEDKDKIIFLKTLCRQMANTVCIADAETFLTSLEPQQLDIDTSDVTLGTLGKAIKMAARTRMKVGRAFSFNKTPNKLRRVVSTMMSPFGSTSSLTPATQLEQMRLAADGDRASLNEFATSTNANGSPPAPQYIAPMSVQPMRRNKHASLSVASLRRL</sequence>
<dbReference type="Pfam" id="PF21242">
    <property type="entry name" value="ECT2_PH"/>
    <property type="match status" value="1"/>
</dbReference>
<dbReference type="GO" id="GO:0005634">
    <property type="term" value="C:nucleus"/>
    <property type="evidence" value="ECO:0007669"/>
    <property type="project" value="InterPro"/>
</dbReference>
<dbReference type="AlphaFoldDB" id="A0A1B6CR30"/>
<dbReference type="SMART" id="SM00325">
    <property type="entry name" value="RhoGEF"/>
    <property type="match status" value="1"/>
</dbReference>
<dbReference type="GO" id="GO:0005085">
    <property type="term" value="F:guanyl-nucleotide exchange factor activity"/>
    <property type="evidence" value="ECO:0007669"/>
    <property type="project" value="InterPro"/>
</dbReference>
<dbReference type="InterPro" id="IPR049395">
    <property type="entry name" value="ECT2_PH"/>
</dbReference>
<dbReference type="InterPro" id="IPR035899">
    <property type="entry name" value="DBL_dom_sf"/>
</dbReference>
<feature type="domain" description="BRCT" evidence="3">
    <location>
        <begin position="126"/>
        <end position="201"/>
    </location>
</feature>
<evidence type="ECO:0000313" key="4">
    <source>
        <dbReference type="EMBL" id="JAS15854.1"/>
    </source>
</evidence>
<dbReference type="InterPro" id="IPR000219">
    <property type="entry name" value="DH_dom"/>
</dbReference>
<dbReference type="GO" id="GO:0007399">
    <property type="term" value="P:nervous system development"/>
    <property type="evidence" value="ECO:0007669"/>
    <property type="project" value="TreeGrafter"/>
</dbReference>
<dbReference type="CDD" id="cd00160">
    <property type="entry name" value="RhoGEF"/>
    <property type="match status" value="1"/>
</dbReference>
<accession>A0A1B6CR30</accession>
<feature type="domain" description="BRCT" evidence="3">
    <location>
        <begin position="221"/>
        <end position="310"/>
    </location>
</feature>
<dbReference type="SUPFAM" id="SSF50729">
    <property type="entry name" value="PH domain-like"/>
    <property type="match status" value="1"/>
</dbReference>
<dbReference type="GO" id="GO:0000281">
    <property type="term" value="P:mitotic cytokinesis"/>
    <property type="evidence" value="ECO:0007669"/>
    <property type="project" value="TreeGrafter"/>
</dbReference>
<dbReference type="Gene3D" id="3.40.50.10190">
    <property type="entry name" value="BRCT domain"/>
    <property type="match status" value="3"/>
</dbReference>
<dbReference type="Pfam" id="PF00533">
    <property type="entry name" value="BRCT"/>
    <property type="match status" value="1"/>
</dbReference>
<dbReference type="PANTHER" id="PTHR16777:SF2">
    <property type="entry name" value="PROTEIN ECT2"/>
    <property type="match status" value="1"/>
</dbReference>
<dbReference type="SMART" id="SM00292">
    <property type="entry name" value="BRCT"/>
    <property type="match status" value="2"/>
</dbReference>
<feature type="region of interest" description="Disordered" evidence="1">
    <location>
        <begin position="1"/>
        <end position="35"/>
    </location>
</feature>
<dbReference type="GO" id="GO:0005938">
    <property type="term" value="C:cell cortex"/>
    <property type="evidence" value="ECO:0007669"/>
    <property type="project" value="TreeGrafter"/>
</dbReference>
<protein>
    <recommendedName>
        <fullName evidence="5">DH domain-containing protein</fullName>
    </recommendedName>
</protein>
<name>A0A1B6CR30_9HEMI</name>
<dbReference type="EMBL" id="GEDC01021444">
    <property type="protein sequence ID" value="JAS15854.1"/>
    <property type="molecule type" value="Transcribed_RNA"/>
</dbReference>